<sequence>MSHADFLSDLFGSSNKEPVALNQTTQSIMTSSPIWVIDGKNTSAWSVVAGKKPKKGATPLLLKQDKGTLGLIPAQMDVGYVATTAAKVSLAQPISVSFEKNGDALLKYGNSKQPISLAFKLRAYDVSGLKIASFLKNRQGGDLAEVERVGNATFPQGSIAYKADTTFLNDEMVMPVNENFTSAKTSSELLTNFNKIPFCLKRVSGHAYGIMFDGNDPKAKSGTFSVTPVKRDTMFCTPTGEPSVAKGSWVLVNSPKTHAVVLTMPKEVTPAEYGIDSNESGVSKLAFIAPSKGDKIFRPGKFFAKGTTLESRRYFFNTTAAEAILKAAQ</sequence>
<reference evidence="1 2" key="1">
    <citation type="submission" date="2019-12" db="EMBL/GenBank/DDBJ databases">
        <title>Microbes associate with the intestines of laboratory mice.</title>
        <authorList>
            <person name="Navarre W."/>
            <person name="Wong E."/>
        </authorList>
    </citation>
    <scope>NUCLEOTIDE SEQUENCE [LARGE SCALE GENOMIC DNA]</scope>
    <source>
        <strain evidence="1 2">NM82_D38</strain>
    </source>
</reference>
<dbReference type="OrthoDB" id="9156241at2"/>
<gene>
    <name evidence="1" type="ORF">E5987_01605</name>
</gene>
<organism evidence="1 2">
    <name type="scientific">Parasutterella muris</name>
    <dbReference type="NCBI Taxonomy" id="2565572"/>
    <lineage>
        <taxon>Bacteria</taxon>
        <taxon>Pseudomonadati</taxon>
        <taxon>Pseudomonadota</taxon>
        <taxon>Betaproteobacteria</taxon>
        <taxon>Burkholderiales</taxon>
        <taxon>Sutterellaceae</taxon>
        <taxon>Parasutterella</taxon>
    </lineage>
</organism>
<dbReference type="AlphaFoldDB" id="A0A6L6YGC4"/>
<proteinExistence type="predicted"/>
<dbReference type="EMBL" id="WSRP01000003">
    <property type="protein sequence ID" value="MVX55902.1"/>
    <property type="molecule type" value="Genomic_DNA"/>
</dbReference>
<protein>
    <submittedName>
        <fullName evidence="1">Uncharacterized protein</fullName>
    </submittedName>
</protein>
<evidence type="ECO:0000313" key="1">
    <source>
        <dbReference type="EMBL" id="MVX55902.1"/>
    </source>
</evidence>
<comment type="caution">
    <text evidence="1">The sequence shown here is derived from an EMBL/GenBank/DDBJ whole genome shotgun (WGS) entry which is preliminary data.</text>
</comment>
<dbReference type="Proteomes" id="UP000472580">
    <property type="component" value="Unassembled WGS sequence"/>
</dbReference>
<keyword evidence="2" id="KW-1185">Reference proteome</keyword>
<evidence type="ECO:0000313" key="2">
    <source>
        <dbReference type="Proteomes" id="UP000472580"/>
    </source>
</evidence>
<accession>A0A6L6YGC4</accession>
<name>A0A6L6YGC4_9BURK</name>